<evidence type="ECO:0000259" key="2">
    <source>
        <dbReference type="Pfam" id="PF12879"/>
    </source>
</evidence>
<evidence type="ECO:0000256" key="1">
    <source>
        <dbReference type="SAM" id="MobiDB-lite"/>
    </source>
</evidence>
<dbReference type="Proteomes" id="UP000092716">
    <property type="component" value="Chromosome 4"/>
</dbReference>
<evidence type="ECO:0000313" key="4">
    <source>
        <dbReference type="Proteomes" id="UP000092716"/>
    </source>
</evidence>
<dbReference type="RefSeq" id="XP_019913093.1">
    <property type="nucleotide sequence ID" value="XM_020057482.1"/>
</dbReference>
<dbReference type="EMBL" id="CP016242">
    <property type="protein sequence ID" value="ANQ06398.1"/>
    <property type="molecule type" value="Genomic_DNA"/>
</dbReference>
<evidence type="ECO:0000313" key="3">
    <source>
        <dbReference type="EMBL" id="ANQ06398.1"/>
    </source>
</evidence>
<protein>
    <submittedName>
        <fullName evidence="3">SICA antigen</fullName>
    </submittedName>
</protein>
<keyword evidence="4" id="KW-1185">Reference proteome</keyword>
<dbReference type="Pfam" id="PF12879">
    <property type="entry name" value="SICA_C"/>
    <property type="match status" value="1"/>
</dbReference>
<reference evidence="4" key="1">
    <citation type="submission" date="2016-06" db="EMBL/GenBank/DDBJ databases">
        <title>First high quality genome sequence of Plasmodium coatneyi using continuous long reads from single molecule, real-time sequencing.</title>
        <authorList>
            <person name="Chien J.-T."/>
            <person name="Pakala S.B."/>
            <person name="Geraldo J.A."/>
            <person name="Lapp S.A."/>
            <person name="Barnwell J.W."/>
            <person name="Kissinger J.C."/>
            <person name="Galinski M.R."/>
            <person name="Humphrey J.C."/>
        </authorList>
    </citation>
    <scope>NUCLEOTIDE SEQUENCE [LARGE SCALE GENOMIC DNA]</scope>
    <source>
        <strain evidence="4">Hackeri</strain>
    </source>
</reference>
<dbReference type="VEuPathDB" id="PlasmoDB:PCOAH_00006720"/>
<dbReference type="InterPro" id="IPR024288">
    <property type="entry name" value="SICA_C"/>
</dbReference>
<dbReference type="GeneID" id="30907395"/>
<dbReference type="OrthoDB" id="376328at2759"/>
<feature type="domain" description="Schizont-infected cell agglutination C-terminal" evidence="2">
    <location>
        <begin position="5"/>
        <end position="109"/>
    </location>
</feature>
<gene>
    <name evidence="3" type="ORF">PCOAH_00006720</name>
</gene>
<feature type="region of interest" description="Disordered" evidence="1">
    <location>
        <begin position="50"/>
        <end position="70"/>
    </location>
</feature>
<organism evidence="3 4">
    <name type="scientific">Plasmodium coatneyi</name>
    <dbReference type="NCBI Taxonomy" id="208452"/>
    <lineage>
        <taxon>Eukaryota</taxon>
        <taxon>Sar</taxon>
        <taxon>Alveolata</taxon>
        <taxon>Apicomplexa</taxon>
        <taxon>Aconoidasida</taxon>
        <taxon>Haemosporida</taxon>
        <taxon>Plasmodiidae</taxon>
        <taxon>Plasmodium</taxon>
    </lineage>
</organism>
<dbReference type="KEGG" id="pcot:PCOAH_00006720"/>
<sequence length="116" mass="13826">MNKGYFGMLVKLRRRYRRAYQVRGPTVEGQLLDHVDQDGDPHAYTIVKERKPRSTPIKRRNKRCVDRRAGRRGGVRRRTVIDIHLEVLDECQKGDTKLVQEDFLKFWFKNLWVLSS</sequence>
<accession>A0A1B1DUE0</accession>
<dbReference type="AlphaFoldDB" id="A0A1B1DUE0"/>
<proteinExistence type="predicted"/>
<name>A0A1B1DUE0_9APIC</name>
<feature type="compositionally biased region" description="Basic residues" evidence="1">
    <location>
        <begin position="50"/>
        <end position="62"/>
    </location>
</feature>